<dbReference type="NCBIfam" id="TIGR00616">
    <property type="entry name" value="rect"/>
    <property type="match status" value="1"/>
</dbReference>
<evidence type="ECO:0000313" key="2">
    <source>
        <dbReference type="EMBL" id="CAB4144663.1"/>
    </source>
</evidence>
<feature type="region of interest" description="Disordered" evidence="1">
    <location>
        <begin position="267"/>
        <end position="395"/>
    </location>
</feature>
<accession>A0A6J5MH05</accession>
<protein>
    <submittedName>
        <fullName evidence="2">RecT Recombinational DNA repair protein (RecE pathway)</fullName>
    </submittedName>
</protein>
<dbReference type="EMBL" id="LR796428">
    <property type="protein sequence ID" value="CAB4144663.1"/>
    <property type="molecule type" value="Genomic_DNA"/>
</dbReference>
<dbReference type="InterPro" id="IPR018330">
    <property type="entry name" value="RecT_fam"/>
</dbReference>
<gene>
    <name evidence="3" type="ORF">UFOVP1200_16</name>
    <name evidence="2" type="ORF">UFOVP469_43</name>
</gene>
<organism evidence="2">
    <name type="scientific">uncultured Caudovirales phage</name>
    <dbReference type="NCBI Taxonomy" id="2100421"/>
    <lineage>
        <taxon>Viruses</taxon>
        <taxon>Duplodnaviria</taxon>
        <taxon>Heunggongvirae</taxon>
        <taxon>Uroviricota</taxon>
        <taxon>Caudoviricetes</taxon>
        <taxon>Peduoviridae</taxon>
        <taxon>Maltschvirus</taxon>
        <taxon>Maltschvirus maltsch</taxon>
    </lineage>
</organism>
<feature type="compositionally biased region" description="Acidic residues" evidence="1">
    <location>
        <begin position="298"/>
        <end position="309"/>
    </location>
</feature>
<proteinExistence type="predicted"/>
<dbReference type="EMBL" id="LR797153">
    <property type="protein sequence ID" value="CAB4189773.1"/>
    <property type="molecule type" value="Genomic_DNA"/>
</dbReference>
<feature type="compositionally biased region" description="Basic and acidic residues" evidence="1">
    <location>
        <begin position="384"/>
        <end position="395"/>
    </location>
</feature>
<dbReference type="InterPro" id="IPR004590">
    <property type="entry name" value="ssDNA_annealing_RecT"/>
</dbReference>
<feature type="compositionally biased region" description="Basic and acidic residues" evidence="1">
    <location>
        <begin position="269"/>
        <end position="286"/>
    </location>
</feature>
<name>A0A6J5MH05_9CAUD</name>
<dbReference type="GO" id="GO:0006259">
    <property type="term" value="P:DNA metabolic process"/>
    <property type="evidence" value="ECO:0007669"/>
    <property type="project" value="InterPro"/>
</dbReference>
<sequence length="395" mass="44131">MAVLPSIQPPGRTPLNKVKTLQDLFEHPDFRKRIAEALPAHINPDRMMTTFRIAVQKVPKLRQCNPLSLLGSFVTLGYLGLEPNTPLGHAYLIPFEVTKYDRETRQKTLIRTDVQLILGYQGLLDLCMRGDRITSIQSNNVWAGDDFSYEFGSNQHLRHVPGRDPSLRGDQPELAYLHTRLKGGAEQFEVMSRADVEAIRDKSQAYKSALNARMMAARYGRNPDEERGWIDAPWVGHFPAMMRKTVIRQGTKYLPRNPELAMAEALDDATDRGRPQFDRVDSKEAFLDGEWMDGGVSADEEPDHDEDGVIVDQSAGGKEEEKPATRRTRTTKVTTTVDASLTDKPADKPADSTPPPPPDDNGDPGYQGDGRPVTPPLSDALKMQADRGIDDELQF</sequence>
<evidence type="ECO:0000256" key="1">
    <source>
        <dbReference type="SAM" id="MobiDB-lite"/>
    </source>
</evidence>
<dbReference type="GO" id="GO:0003677">
    <property type="term" value="F:DNA binding"/>
    <property type="evidence" value="ECO:0007669"/>
    <property type="project" value="InterPro"/>
</dbReference>
<evidence type="ECO:0000313" key="3">
    <source>
        <dbReference type="EMBL" id="CAB4189773.1"/>
    </source>
</evidence>
<dbReference type="Pfam" id="PF03837">
    <property type="entry name" value="RecT"/>
    <property type="match status" value="1"/>
</dbReference>
<reference evidence="2" key="1">
    <citation type="submission" date="2020-04" db="EMBL/GenBank/DDBJ databases">
        <authorList>
            <person name="Chiriac C."/>
            <person name="Salcher M."/>
            <person name="Ghai R."/>
            <person name="Kavagutti S V."/>
        </authorList>
    </citation>
    <scope>NUCLEOTIDE SEQUENCE</scope>
</reference>